<dbReference type="GO" id="GO:0008289">
    <property type="term" value="F:lipid binding"/>
    <property type="evidence" value="ECO:0007669"/>
    <property type="project" value="UniProtKB-KW"/>
</dbReference>
<dbReference type="InterPro" id="IPR003797">
    <property type="entry name" value="DegV"/>
</dbReference>
<dbReference type="SUPFAM" id="SSF82549">
    <property type="entry name" value="DAK1/DegV-like"/>
    <property type="match status" value="1"/>
</dbReference>
<dbReference type="AlphaFoldDB" id="A0AAJ1RBA9"/>
<comment type="function">
    <text evidence="1">May bind long-chain fatty acids, such as palmitate, and may play a role in lipid transport or fatty acid metabolism.</text>
</comment>
<dbReference type="InterPro" id="IPR050270">
    <property type="entry name" value="DegV_domain_contain"/>
</dbReference>
<dbReference type="EMBL" id="SDWY01000003">
    <property type="protein sequence ID" value="MDN6900635.1"/>
    <property type="molecule type" value="Genomic_DNA"/>
</dbReference>
<comment type="caution">
    <text evidence="3">The sequence shown here is derived from an EMBL/GenBank/DDBJ whole genome shotgun (WGS) entry which is preliminary data.</text>
</comment>
<evidence type="ECO:0000256" key="2">
    <source>
        <dbReference type="ARBA" id="ARBA00023121"/>
    </source>
</evidence>
<organism evidence="3 4">
    <name type="scientific">Oenococcus sicerae</name>
    <dbReference type="NCBI Taxonomy" id="2203724"/>
    <lineage>
        <taxon>Bacteria</taxon>
        <taxon>Bacillati</taxon>
        <taxon>Bacillota</taxon>
        <taxon>Bacilli</taxon>
        <taxon>Lactobacillales</taxon>
        <taxon>Lactobacillaceae</taxon>
        <taxon>Oenococcus</taxon>
    </lineage>
</organism>
<dbReference type="PROSITE" id="PS51482">
    <property type="entry name" value="DEGV"/>
    <property type="match status" value="1"/>
</dbReference>
<dbReference type="Gene3D" id="3.30.1180.10">
    <property type="match status" value="1"/>
</dbReference>
<dbReference type="Gene3D" id="3.40.50.10170">
    <property type="match status" value="1"/>
</dbReference>
<keyword evidence="2" id="KW-0446">Lipid-binding</keyword>
<dbReference type="NCBIfam" id="TIGR00762">
    <property type="entry name" value="DegV"/>
    <property type="match status" value="1"/>
</dbReference>
<dbReference type="RefSeq" id="WP_301711287.1">
    <property type="nucleotide sequence ID" value="NZ_JBDNSH010000002.1"/>
</dbReference>
<proteinExistence type="predicted"/>
<dbReference type="PANTHER" id="PTHR33434">
    <property type="entry name" value="DEGV DOMAIN-CONTAINING PROTEIN DR_1986-RELATED"/>
    <property type="match status" value="1"/>
</dbReference>
<gene>
    <name evidence="3" type="ORF">EVC35_06410</name>
</gene>
<accession>A0AAJ1RBA9</accession>
<dbReference type="Pfam" id="PF02645">
    <property type="entry name" value="DegV"/>
    <property type="match status" value="1"/>
</dbReference>
<name>A0AAJ1RBA9_9LACO</name>
<evidence type="ECO:0000313" key="3">
    <source>
        <dbReference type="EMBL" id="MDN6900635.1"/>
    </source>
</evidence>
<dbReference type="PANTHER" id="PTHR33434:SF2">
    <property type="entry name" value="FATTY ACID-BINDING PROTEIN TM_1468"/>
    <property type="match status" value="1"/>
</dbReference>
<evidence type="ECO:0000256" key="1">
    <source>
        <dbReference type="ARBA" id="ARBA00003238"/>
    </source>
</evidence>
<dbReference type="InterPro" id="IPR043168">
    <property type="entry name" value="DegV_C"/>
</dbReference>
<reference evidence="3" key="1">
    <citation type="submission" date="2019-01" db="EMBL/GenBank/DDBJ databases">
        <title>Oenococcus sicerae UCMA17102.</title>
        <authorList>
            <person name="Cousin F.J."/>
            <person name="Le Guellec R."/>
            <person name="Cretenet M."/>
        </authorList>
    </citation>
    <scope>NUCLEOTIDE SEQUENCE</scope>
    <source>
        <strain evidence="3">UCMA17102</strain>
    </source>
</reference>
<protein>
    <submittedName>
        <fullName evidence="3">DegV family protein</fullName>
    </submittedName>
</protein>
<evidence type="ECO:0000313" key="4">
    <source>
        <dbReference type="Proteomes" id="UP001167919"/>
    </source>
</evidence>
<dbReference type="Proteomes" id="UP001167919">
    <property type="component" value="Unassembled WGS sequence"/>
</dbReference>
<sequence length="295" mass="32447">MSEIAIITDSSSYIAADLLEKHHIYIVDNPVIFGETVYHESRWPVNPDFYREMASSAVQPTTSQPSTGDIEAVFDQVKADGYKQAIMVTLSSGFSGTYEAAVSTAKQYQDLDVHVWDSKIACIGAGNQALLAADLAEKGYPVDEILKRLLLLRQRTGVLFVVDSIKHLQRTGRLSGGQALVAGLLSIKPILQIDTNQQGKIDAIAKARKMTGAWEYIEAAFGKTVAIYKKNGWPLRVMVIDADNPELADSWTDRAKVLWPEIVFEGGIIGPLIGVHTGEKAVGYLWAQDYKTMED</sequence>